<sequence length="233" mass="25790">MSTAGPSRQSKGKGKAVSRPSARRSSQADITMPDIPASDQPSPAVALTLPATVPEPAPETPTASKKDKAAPKVPLGMQGDWEDIKMIFSWARGFYKADKEGFYLYHREVRQLVGNAVVNLTRNFVEAVGAYSSAWKISESSGKLEKQGSELFYEYQRHCNTRMTLAGTDGKLCLLPGEAGYPSLRVGEDHLVMDLSDIRDLMIDLYGAQDYRMPIIKECPTHHKQPAMYRPQQ</sequence>
<evidence type="ECO:0000313" key="2">
    <source>
        <dbReference type="EMBL" id="RKU39695.1"/>
    </source>
</evidence>
<proteinExistence type="predicted"/>
<reference evidence="2 3" key="1">
    <citation type="submission" date="2018-08" db="EMBL/GenBank/DDBJ databases">
        <title>Draft genome of the lignicolous fungus Coniochaeta pulveracea.</title>
        <authorList>
            <person name="Borstlap C.J."/>
            <person name="De Witt R.N."/>
            <person name="Botha A."/>
            <person name="Volschenk H."/>
        </authorList>
    </citation>
    <scope>NUCLEOTIDE SEQUENCE [LARGE SCALE GENOMIC DNA]</scope>
    <source>
        <strain evidence="2 3">CAB683</strain>
    </source>
</reference>
<feature type="region of interest" description="Disordered" evidence="1">
    <location>
        <begin position="1"/>
        <end position="74"/>
    </location>
</feature>
<dbReference type="EMBL" id="QVQW01000199">
    <property type="protein sequence ID" value="RKU39695.1"/>
    <property type="molecule type" value="Genomic_DNA"/>
</dbReference>
<evidence type="ECO:0000313" key="3">
    <source>
        <dbReference type="Proteomes" id="UP000275385"/>
    </source>
</evidence>
<gene>
    <name evidence="2" type="ORF">DL546_000065</name>
</gene>
<dbReference type="AlphaFoldDB" id="A0A420XVM7"/>
<keyword evidence="3" id="KW-1185">Reference proteome</keyword>
<protein>
    <submittedName>
        <fullName evidence="2">Uncharacterized protein</fullName>
    </submittedName>
</protein>
<comment type="caution">
    <text evidence="2">The sequence shown here is derived from an EMBL/GenBank/DDBJ whole genome shotgun (WGS) entry which is preliminary data.</text>
</comment>
<dbReference type="Proteomes" id="UP000275385">
    <property type="component" value="Unassembled WGS sequence"/>
</dbReference>
<organism evidence="2 3">
    <name type="scientific">Coniochaeta pulveracea</name>
    <dbReference type="NCBI Taxonomy" id="177199"/>
    <lineage>
        <taxon>Eukaryota</taxon>
        <taxon>Fungi</taxon>
        <taxon>Dikarya</taxon>
        <taxon>Ascomycota</taxon>
        <taxon>Pezizomycotina</taxon>
        <taxon>Sordariomycetes</taxon>
        <taxon>Sordariomycetidae</taxon>
        <taxon>Coniochaetales</taxon>
        <taxon>Coniochaetaceae</taxon>
        <taxon>Coniochaeta</taxon>
    </lineage>
</organism>
<evidence type="ECO:0000256" key="1">
    <source>
        <dbReference type="SAM" id="MobiDB-lite"/>
    </source>
</evidence>
<accession>A0A420XVM7</accession>
<name>A0A420XVM7_9PEZI</name>